<dbReference type="KEGG" id="ndi:NDAI_0G03680"/>
<dbReference type="AlphaFoldDB" id="G0WED4"/>
<gene>
    <name evidence="1" type="primary">NDAI0G03680</name>
    <name evidence="1" type="ordered locus">NDAI_0G03680</name>
</gene>
<dbReference type="HOGENOM" id="CLU_758855_0_0_1"/>
<accession>G0WED4</accession>
<dbReference type="Proteomes" id="UP000000689">
    <property type="component" value="Chromosome 7"/>
</dbReference>
<reference evidence="1 2" key="1">
    <citation type="journal article" date="2011" name="Proc. Natl. Acad. Sci. U.S.A.">
        <title>Evolutionary erosion of yeast sex chromosomes by mating-type switching accidents.</title>
        <authorList>
            <person name="Gordon J.L."/>
            <person name="Armisen D."/>
            <person name="Proux-Wera E."/>
            <person name="Oheigeartaigh S.S."/>
            <person name="Byrne K.P."/>
            <person name="Wolfe K.H."/>
        </authorList>
    </citation>
    <scope>NUCLEOTIDE SEQUENCE [LARGE SCALE GENOMIC DNA]</scope>
    <source>
        <strain evidence="2">ATCC 10597 / BCRC 20456 / CBS 421 / NBRC 0211 / NRRL Y-12639</strain>
    </source>
</reference>
<organism evidence="1 2">
    <name type="scientific">Naumovozyma dairenensis (strain ATCC 10597 / BCRC 20456 / CBS 421 / NBRC 0211 / NRRL Y-12639)</name>
    <name type="common">Saccharomyces dairenensis</name>
    <dbReference type="NCBI Taxonomy" id="1071378"/>
    <lineage>
        <taxon>Eukaryota</taxon>
        <taxon>Fungi</taxon>
        <taxon>Dikarya</taxon>
        <taxon>Ascomycota</taxon>
        <taxon>Saccharomycotina</taxon>
        <taxon>Saccharomycetes</taxon>
        <taxon>Saccharomycetales</taxon>
        <taxon>Saccharomycetaceae</taxon>
        <taxon>Naumovozyma</taxon>
    </lineage>
</organism>
<name>G0WED4_NAUDC</name>
<sequence length="365" mass="43251">MLSEGPQLKMLTLQDLPVHIIQKVFVLSGNGTAMPILNKTFYNCLRPTDALVNTFFWENFTYDLSRAPLLEEHEKTHMPLAHIETLFDYPMFRNYITVHYDSVFDQNDIFFINERQYKMITENVDDRWLKTLEHVRNEISKGGNDNDWWYNILYGLDFYDSSWLPLTVRKNMELLFVSDAYADTIFQIFNYDGESGYRFVPFIVEWFVNADHTFTMNDLFAMIDFAQYAALDSFMHGELDETLEYIMTGYNMRHFVKNFKESNDNEYESYDDYRVSFMKSLLAHYCCIPETGPMHSYACEDECPVLYSLIYADNDTTSFLKQLYLEFAKRELWIPALQVRFSRDEHHLGSDSPGCYNGKHYKMMS</sequence>
<dbReference type="RefSeq" id="XP_003671388.2">
    <property type="nucleotide sequence ID" value="XM_003671340.2"/>
</dbReference>
<proteinExistence type="predicted"/>
<keyword evidence="2" id="KW-1185">Reference proteome</keyword>
<evidence type="ECO:0000313" key="1">
    <source>
        <dbReference type="EMBL" id="CCD26145.2"/>
    </source>
</evidence>
<protein>
    <submittedName>
        <fullName evidence="1">Uncharacterized protein</fullName>
    </submittedName>
</protein>
<dbReference type="GeneID" id="11495645"/>
<dbReference type="EMBL" id="HE580273">
    <property type="protein sequence ID" value="CCD26145.2"/>
    <property type="molecule type" value="Genomic_DNA"/>
</dbReference>
<evidence type="ECO:0000313" key="2">
    <source>
        <dbReference type="Proteomes" id="UP000000689"/>
    </source>
</evidence>
<dbReference type="OrthoDB" id="4038608at2759"/>